<organism evidence="3 4">
    <name type="scientific">Alectoria fallacina</name>
    <dbReference type="NCBI Taxonomy" id="1903189"/>
    <lineage>
        <taxon>Eukaryota</taxon>
        <taxon>Fungi</taxon>
        <taxon>Dikarya</taxon>
        <taxon>Ascomycota</taxon>
        <taxon>Pezizomycotina</taxon>
        <taxon>Lecanoromycetes</taxon>
        <taxon>OSLEUM clade</taxon>
        <taxon>Lecanoromycetidae</taxon>
        <taxon>Lecanorales</taxon>
        <taxon>Lecanorineae</taxon>
        <taxon>Parmeliaceae</taxon>
        <taxon>Alectoria</taxon>
    </lineage>
</organism>
<feature type="chain" id="PRO_5034672543" evidence="2">
    <location>
        <begin position="20"/>
        <end position="258"/>
    </location>
</feature>
<dbReference type="EMBL" id="CAJPDR010000338">
    <property type="protein sequence ID" value="CAF9932894.1"/>
    <property type="molecule type" value="Genomic_DNA"/>
</dbReference>
<comment type="caution">
    <text evidence="3">The sequence shown here is derived from an EMBL/GenBank/DDBJ whole genome shotgun (WGS) entry which is preliminary data.</text>
</comment>
<dbReference type="AlphaFoldDB" id="A0A8H3G179"/>
<gene>
    <name evidence="3" type="ORF">ALECFALPRED_005405</name>
</gene>
<evidence type="ECO:0000313" key="3">
    <source>
        <dbReference type="EMBL" id="CAF9932894.1"/>
    </source>
</evidence>
<proteinExistence type="predicted"/>
<keyword evidence="4" id="KW-1185">Reference proteome</keyword>
<accession>A0A8H3G179</accession>
<evidence type="ECO:0000256" key="1">
    <source>
        <dbReference type="SAM" id="MobiDB-lite"/>
    </source>
</evidence>
<feature type="region of interest" description="Disordered" evidence="1">
    <location>
        <begin position="185"/>
        <end position="258"/>
    </location>
</feature>
<keyword evidence="2" id="KW-0732">Signal</keyword>
<feature type="compositionally biased region" description="Polar residues" evidence="1">
    <location>
        <begin position="201"/>
        <end position="220"/>
    </location>
</feature>
<reference evidence="3" key="1">
    <citation type="submission" date="2021-03" db="EMBL/GenBank/DDBJ databases">
        <authorList>
            <person name="Tagirdzhanova G."/>
        </authorList>
    </citation>
    <scope>NUCLEOTIDE SEQUENCE</scope>
</reference>
<sequence length="258" mass="27532">MLVILVFAYALTALPSAQASCGPISDVTLTFYGWPDNSPPGSDNAFDCGRGNNADGNPMAGGSGTYDDPISFATATDNKNLPQCAIVYVPLLRKYFRNEDDCAECLTDWNSKGEYHIDLWTGSNTAGGGQNQINCEDSLPGGSQTIILDPPYSLPVDTTPLYDQPSNQCHETTYSIPDSASLCAGGTEGGGSSAPVSSASKTFPSLSSTSYAPSIYLPNTTEKEKRRAQNDCPIVIPSSIADEHEEALEEPRVWERDP</sequence>
<evidence type="ECO:0000256" key="2">
    <source>
        <dbReference type="SAM" id="SignalP"/>
    </source>
</evidence>
<protein>
    <submittedName>
        <fullName evidence="3">Uncharacterized protein</fullName>
    </submittedName>
</protein>
<feature type="signal peptide" evidence="2">
    <location>
        <begin position="1"/>
        <end position="19"/>
    </location>
</feature>
<dbReference type="Proteomes" id="UP000664203">
    <property type="component" value="Unassembled WGS sequence"/>
</dbReference>
<evidence type="ECO:0000313" key="4">
    <source>
        <dbReference type="Proteomes" id="UP000664203"/>
    </source>
</evidence>
<feature type="compositionally biased region" description="Basic and acidic residues" evidence="1">
    <location>
        <begin position="249"/>
        <end position="258"/>
    </location>
</feature>
<name>A0A8H3G179_9LECA</name>
<dbReference type="OrthoDB" id="5332384at2759"/>